<evidence type="ECO:0000313" key="2">
    <source>
        <dbReference type="EMBL" id="CAG9530884.1"/>
    </source>
</evidence>
<dbReference type="Proteomes" id="UP000746747">
    <property type="component" value="Unassembled WGS sequence"/>
</dbReference>
<feature type="region of interest" description="Disordered" evidence="1">
    <location>
        <begin position="42"/>
        <end position="63"/>
    </location>
</feature>
<organism evidence="2 3">
    <name type="scientific">Cercopithifilaria johnstoni</name>
    <dbReference type="NCBI Taxonomy" id="2874296"/>
    <lineage>
        <taxon>Eukaryota</taxon>
        <taxon>Metazoa</taxon>
        <taxon>Ecdysozoa</taxon>
        <taxon>Nematoda</taxon>
        <taxon>Chromadorea</taxon>
        <taxon>Rhabditida</taxon>
        <taxon>Spirurina</taxon>
        <taxon>Spiruromorpha</taxon>
        <taxon>Filarioidea</taxon>
        <taxon>Onchocercidae</taxon>
        <taxon>Cercopithifilaria</taxon>
    </lineage>
</organism>
<dbReference type="AlphaFoldDB" id="A0A8J2Q3T4"/>
<dbReference type="EMBL" id="CAKAEH010000409">
    <property type="protein sequence ID" value="CAG9530884.1"/>
    <property type="molecule type" value="Genomic_DNA"/>
</dbReference>
<feature type="compositionally biased region" description="Low complexity" evidence="1">
    <location>
        <begin position="42"/>
        <end position="57"/>
    </location>
</feature>
<evidence type="ECO:0000313" key="3">
    <source>
        <dbReference type="Proteomes" id="UP000746747"/>
    </source>
</evidence>
<evidence type="ECO:0000256" key="1">
    <source>
        <dbReference type="SAM" id="MobiDB-lite"/>
    </source>
</evidence>
<protein>
    <submittedName>
        <fullName evidence="2">Uncharacterized protein</fullName>
    </submittedName>
</protein>
<reference evidence="2" key="1">
    <citation type="submission" date="2021-09" db="EMBL/GenBank/DDBJ databases">
        <authorList>
            <consortium name="Pathogen Informatics"/>
        </authorList>
    </citation>
    <scope>NUCLEOTIDE SEQUENCE</scope>
</reference>
<name>A0A8J2Q3T4_9BILA</name>
<gene>
    <name evidence="2" type="ORF">CJOHNSTONI_LOCUS1326</name>
</gene>
<keyword evidence="3" id="KW-1185">Reference proteome</keyword>
<feature type="non-terminal residue" evidence="2">
    <location>
        <position position="1"/>
    </location>
</feature>
<proteinExistence type="predicted"/>
<sequence length="83" mass="9031">LPRSNRLTVEFPNENSTGRNIHSWILGIAEEPTTIATITEDLTTEEPTVTATATADPTNEKPTSVATITEELIIEEPTTEIPV</sequence>
<comment type="caution">
    <text evidence="2">The sequence shown here is derived from an EMBL/GenBank/DDBJ whole genome shotgun (WGS) entry which is preliminary data.</text>
</comment>
<accession>A0A8J2Q3T4</accession>